<evidence type="ECO:0000313" key="3">
    <source>
        <dbReference type="Proteomes" id="UP000076021"/>
    </source>
</evidence>
<dbReference type="KEGG" id="rst:ATY39_06615"/>
<reference evidence="2 3" key="1">
    <citation type="journal article" date="2016" name="Genome Announc.">
        <title>Whole-Genome Sequence of Rummeliibacillus stabekisii Strain PP9 Isolated from Antarctic Soil.</title>
        <authorList>
            <person name="da Mota F.F."/>
            <person name="Vollu R.E."/>
            <person name="Jurelevicius D."/>
            <person name="Seldin L."/>
        </authorList>
    </citation>
    <scope>NUCLEOTIDE SEQUENCE [LARGE SCALE GENOMIC DNA]</scope>
    <source>
        <strain evidence="2 3">PP9</strain>
    </source>
</reference>
<evidence type="ECO:0000313" key="2">
    <source>
        <dbReference type="EMBL" id="AMW99161.1"/>
    </source>
</evidence>
<gene>
    <name evidence="2" type="ORF">ATY39_06615</name>
</gene>
<keyword evidence="3" id="KW-1185">Reference proteome</keyword>
<dbReference type="OrthoDB" id="2658806at2"/>
<dbReference type="AlphaFoldDB" id="A0A143HD26"/>
<organism evidence="2 3">
    <name type="scientific">Rummeliibacillus stabekisii</name>
    <dbReference type="NCBI Taxonomy" id="241244"/>
    <lineage>
        <taxon>Bacteria</taxon>
        <taxon>Bacillati</taxon>
        <taxon>Bacillota</taxon>
        <taxon>Bacilli</taxon>
        <taxon>Bacillales</taxon>
        <taxon>Caryophanaceae</taxon>
        <taxon>Rummeliibacillus</taxon>
    </lineage>
</organism>
<proteinExistence type="predicted"/>
<accession>A0A143HD26</accession>
<dbReference type="Proteomes" id="UP000076021">
    <property type="component" value="Chromosome"/>
</dbReference>
<reference evidence="3" key="2">
    <citation type="submission" date="2016-03" db="EMBL/GenBank/DDBJ databases">
        <authorList>
            <person name="Seldin L."/>
        </authorList>
    </citation>
    <scope>NUCLEOTIDE SEQUENCE [LARGE SCALE GENOMIC DNA]</scope>
    <source>
        <strain evidence="3">PP9</strain>
    </source>
</reference>
<dbReference type="EMBL" id="CP014806">
    <property type="protein sequence ID" value="AMW99161.1"/>
    <property type="molecule type" value="Genomic_DNA"/>
</dbReference>
<protein>
    <recommendedName>
        <fullName evidence="1">DUF3797 domain-containing protein</fullName>
    </recommendedName>
</protein>
<dbReference type="Pfam" id="PF12677">
    <property type="entry name" value="DUF3797"/>
    <property type="match status" value="1"/>
</dbReference>
<evidence type="ECO:0000259" key="1">
    <source>
        <dbReference type="Pfam" id="PF12677"/>
    </source>
</evidence>
<sequence length="67" mass="7722">MSYKYKEVEYDNLNLVKKLVSDYEICPECGSVGSSGRDGTMKYNNKQGKFERTCKCGWEAKVEIEKL</sequence>
<dbReference type="RefSeq" id="WP_066787564.1">
    <property type="nucleotide sequence ID" value="NZ_CP014806.1"/>
</dbReference>
<dbReference type="InterPro" id="IPR024256">
    <property type="entry name" value="DUF3797"/>
</dbReference>
<name>A0A143HD26_9BACL</name>
<feature type="domain" description="DUF3797" evidence="1">
    <location>
        <begin position="18"/>
        <end position="59"/>
    </location>
</feature>